<evidence type="ECO:0000256" key="4">
    <source>
        <dbReference type="ARBA" id="ARBA00023242"/>
    </source>
</evidence>
<dbReference type="AlphaFoldDB" id="I0Z086"/>
<feature type="compositionally biased region" description="Polar residues" evidence="6">
    <location>
        <begin position="10"/>
        <end position="21"/>
    </location>
</feature>
<dbReference type="InterPro" id="IPR004827">
    <property type="entry name" value="bZIP"/>
</dbReference>
<gene>
    <name evidence="8" type="ORF">COCSUDRAFT_41370</name>
</gene>
<keyword evidence="3" id="KW-0804">Transcription</keyword>
<feature type="region of interest" description="Disordered" evidence="6">
    <location>
        <begin position="256"/>
        <end position="308"/>
    </location>
</feature>
<accession>I0Z086</accession>
<name>I0Z086_COCSC</name>
<keyword evidence="1" id="KW-0805">Transcription regulation</keyword>
<dbReference type="SUPFAM" id="SSF57959">
    <property type="entry name" value="Leucine zipper domain"/>
    <property type="match status" value="1"/>
</dbReference>
<dbReference type="GO" id="GO:0045893">
    <property type="term" value="P:positive regulation of DNA-templated transcription"/>
    <property type="evidence" value="ECO:0007669"/>
    <property type="project" value="TreeGrafter"/>
</dbReference>
<dbReference type="Proteomes" id="UP000007264">
    <property type="component" value="Unassembled WGS sequence"/>
</dbReference>
<feature type="coiled-coil region" evidence="5">
    <location>
        <begin position="66"/>
        <end position="114"/>
    </location>
</feature>
<evidence type="ECO:0000256" key="5">
    <source>
        <dbReference type="SAM" id="Coils"/>
    </source>
</evidence>
<comment type="caution">
    <text evidence="8">The sequence shown here is derived from an EMBL/GenBank/DDBJ whole genome shotgun (WGS) entry which is preliminary data.</text>
</comment>
<dbReference type="PANTHER" id="PTHR45764:SF38">
    <property type="entry name" value="BZIP TRANSCRIPTION FACTOR 44"/>
    <property type="match status" value="1"/>
</dbReference>
<dbReference type="EMBL" id="AGSI01000006">
    <property type="protein sequence ID" value="EIE24055.1"/>
    <property type="molecule type" value="Genomic_DNA"/>
</dbReference>
<dbReference type="GO" id="GO:0000976">
    <property type="term" value="F:transcription cis-regulatory region binding"/>
    <property type="evidence" value="ECO:0007669"/>
    <property type="project" value="TreeGrafter"/>
</dbReference>
<dbReference type="OrthoDB" id="551672at2759"/>
<evidence type="ECO:0000259" key="7">
    <source>
        <dbReference type="PROSITE" id="PS50217"/>
    </source>
</evidence>
<keyword evidence="9" id="KW-1185">Reference proteome</keyword>
<dbReference type="RefSeq" id="XP_005648599.1">
    <property type="nucleotide sequence ID" value="XM_005648542.1"/>
</dbReference>
<protein>
    <recommendedName>
        <fullName evidence="7">BZIP domain-containing protein</fullName>
    </recommendedName>
</protein>
<dbReference type="Pfam" id="PF00170">
    <property type="entry name" value="bZIP_1"/>
    <property type="match status" value="1"/>
</dbReference>
<evidence type="ECO:0000256" key="2">
    <source>
        <dbReference type="ARBA" id="ARBA00023125"/>
    </source>
</evidence>
<dbReference type="GO" id="GO:0003700">
    <property type="term" value="F:DNA-binding transcription factor activity"/>
    <property type="evidence" value="ECO:0007669"/>
    <property type="project" value="InterPro"/>
</dbReference>
<dbReference type="Gene3D" id="1.20.5.170">
    <property type="match status" value="1"/>
</dbReference>
<feature type="compositionally biased region" description="Basic residues" evidence="6">
    <location>
        <begin position="282"/>
        <end position="296"/>
    </location>
</feature>
<sequence length="399" mass="42667">MPAIPIMQNMGHTSSQASQESSGRRKRKAPSRSGELCGDDLSVLDVDCREATLRKAKNREAARKSRERKMRRVDNLTTSVNELTKENDLLSKCIQELSEQRASVEAETRLTKEQIQAIRAKAASQEDRQVIDRLLDNAVTMAHAQLPSQPQSQYPQLPLQVPMQSHLAGAFCGSGSKDNVEAAHWQGIPSTVQSSLIHPYAQRFMTPEEIVRGDRPSSASDTLQPSAMYDGRLGPVPQQGAEAGCMSGYAVNESGVTARGGSPASARAQPDVDTTPGAFPPHPKRSRSVRGGKAKRVSPPSAESFGGPLMLPLSELRYQQELACHVEGPQGLRREGSLDLLEAAGGIPSPESLLAGSLSSQGASFASGSSLSMGSMHDFFLDGASLLPPGVYAHSSSML</sequence>
<evidence type="ECO:0000256" key="1">
    <source>
        <dbReference type="ARBA" id="ARBA00023015"/>
    </source>
</evidence>
<dbReference type="KEGG" id="csl:COCSUDRAFT_41370"/>
<proteinExistence type="predicted"/>
<evidence type="ECO:0000256" key="3">
    <source>
        <dbReference type="ARBA" id="ARBA00023163"/>
    </source>
</evidence>
<dbReference type="PROSITE" id="PS50217">
    <property type="entry name" value="BZIP"/>
    <property type="match status" value="1"/>
</dbReference>
<keyword evidence="5" id="KW-0175">Coiled coil</keyword>
<dbReference type="PROSITE" id="PS00036">
    <property type="entry name" value="BZIP_BASIC"/>
    <property type="match status" value="1"/>
</dbReference>
<feature type="domain" description="BZIP" evidence="7">
    <location>
        <begin position="54"/>
        <end position="111"/>
    </location>
</feature>
<feature type="region of interest" description="Disordered" evidence="6">
    <location>
        <begin position="1"/>
        <end position="37"/>
    </location>
</feature>
<keyword evidence="4" id="KW-0539">Nucleus</keyword>
<dbReference type="GO" id="GO:0005634">
    <property type="term" value="C:nucleus"/>
    <property type="evidence" value="ECO:0007669"/>
    <property type="project" value="TreeGrafter"/>
</dbReference>
<evidence type="ECO:0000313" key="9">
    <source>
        <dbReference type="Proteomes" id="UP000007264"/>
    </source>
</evidence>
<evidence type="ECO:0000256" key="6">
    <source>
        <dbReference type="SAM" id="MobiDB-lite"/>
    </source>
</evidence>
<keyword evidence="2" id="KW-0238">DNA-binding</keyword>
<reference evidence="8 9" key="1">
    <citation type="journal article" date="2012" name="Genome Biol.">
        <title>The genome of the polar eukaryotic microalga coccomyxa subellipsoidea reveals traits of cold adaptation.</title>
        <authorList>
            <person name="Blanc G."/>
            <person name="Agarkova I."/>
            <person name="Grimwood J."/>
            <person name="Kuo A."/>
            <person name="Brueggeman A."/>
            <person name="Dunigan D."/>
            <person name="Gurnon J."/>
            <person name="Ladunga I."/>
            <person name="Lindquist E."/>
            <person name="Lucas S."/>
            <person name="Pangilinan J."/>
            <person name="Proschold T."/>
            <person name="Salamov A."/>
            <person name="Schmutz J."/>
            <person name="Weeks D."/>
            <person name="Yamada T."/>
            <person name="Claverie J.M."/>
            <person name="Grigoriev I."/>
            <person name="Van Etten J."/>
            <person name="Lomsadze A."/>
            <person name="Borodovsky M."/>
        </authorList>
    </citation>
    <scope>NUCLEOTIDE SEQUENCE [LARGE SCALE GENOMIC DNA]</scope>
    <source>
        <strain evidence="8 9">C-169</strain>
    </source>
</reference>
<dbReference type="GeneID" id="17042053"/>
<dbReference type="SMART" id="SM00338">
    <property type="entry name" value="BRLZ"/>
    <property type="match status" value="1"/>
</dbReference>
<dbReference type="PANTHER" id="PTHR45764">
    <property type="entry name" value="BZIP TRANSCRIPTION FACTOR 44"/>
    <property type="match status" value="1"/>
</dbReference>
<organism evidence="8 9">
    <name type="scientific">Coccomyxa subellipsoidea (strain C-169)</name>
    <name type="common">Green microalga</name>
    <dbReference type="NCBI Taxonomy" id="574566"/>
    <lineage>
        <taxon>Eukaryota</taxon>
        <taxon>Viridiplantae</taxon>
        <taxon>Chlorophyta</taxon>
        <taxon>core chlorophytes</taxon>
        <taxon>Trebouxiophyceae</taxon>
        <taxon>Trebouxiophyceae incertae sedis</taxon>
        <taxon>Coccomyxaceae</taxon>
        <taxon>Coccomyxa</taxon>
        <taxon>Coccomyxa subellipsoidea</taxon>
    </lineage>
</organism>
<dbReference type="CDD" id="cd14686">
    <property type="entry name" value="bZIP"/>
    <property type="match status" value="1"/>
</dbReference>
<dbReference type="InterPro" id="IPR046347">
    <property type="entry name" value="bZIP_sf"/>
</dbReference>
<evidence type="ECO:0000313" key="8">
    <source>
        <dbReference type="EMBL" id="EIE24055.1"/>
    </source>
</evidence>